<sequence>MKKKLLIYLLSTVIFIFVVVTLLIVSIFNYEYEENLKDKLQVNNNMIISLLQSNNLKDHQKFFTQNLKSSELRVTYIDKMGKVLYDSTVDASTMDNHNVRQEIVKARRNGTGYSVRYSASTKKHMMYFATEFGDGFIIRSSNPLKIVSGLGSKYFKLYILAIIFSAIMSIWFSLKLSYIIVRPITDLIFITSRISKGEFHRRVSILSNGEIGQLAKNFNEMADKLESTLNEVTDKQNRLEAILQSMDSGVIAVDRKNRVIIINPYAKKIFGITKDIIGQNLLDNIRNFELENILHQSDDNYKEIRIAWPKERELRIKTADIINANDHIGTVAVVQDITEVKKLENMRTQFVANVSHELKTPLTSIKGFAETLKYVDDVETKEKFLNIINEEADRLTRLITDILTLSHIEQQEEVKTEKINVNKIIKDVYNLMKNTADLKGIQLSVKQQNVKILIGNTDRFKQMLINLVDNGINYSESGNSVCIGTEGKTDGFILWVQDTGVGIAKDQIPRLFERFYRVDKARSRSKGGTGLGLAIVKHIVLEFNGKIYVESQLEVGSKFIIEIPYQD</sequence>
<evidence type="ECO:0000256" key="12">
    <source>
        <dbReference type="ARBA" id="ARBA00023136"/>
    </source>
</evidence>
<evidence type="ECO:0000313" key="19">
    <source>
        <dbReference type="Proteomes" id="UP000182569"/>
    </source>
</evidence>
<keyword evidence="9 18" id="KW-0418">Kinase</keyword>
<keyword evidence="12 14" id="KW-0472">Membrane</keyword>
<evidence type="ECO:0000256" key="7">
    <source>
        <dbReference type="ARBA" id="ARBA00022679"/>
    </source>
</evidence>
<dbReference type="AlphaFoldDB" id="A0A1J0GH09"/>
<dbReference type="CDD" id="cd00082">
    <property type="entry name" value="HisKA"/>
    <property type="match status" value="1"/>
</dbReference>
<proteinExistence type="predicted"/>
<feature type="transmembrane region" description="Helical" evidence="14">
    <location>
        <begin position="155"/>
        <end position="174"/>
    </location>
</feature>
<dbReference type="InterPro" id="IPR000014">
    <property type="entry name" value="PAS"/>
</dbReference>
<evidence type="ECO:0000259" key="17">
    <source>
        <dbReference type="PROSITE" id="PS50885"/>
    </source>
</evidence>
<accession>A0A1J0GH09</accession>
<dbReference type="InterPro" id="IPR036097">
    <property type="entry name" value="HisK_dim/P_sf"/>
</dbReference>
<dbReference type="Proteomes" id="UP000182569">
    <property type="component" value="Chromosome"/>
</dbReference>
<protein>
    <recommendedName>
        <fullName evidence="4">histidine kinase</fullName>
        <ecNumber evidence="4">2.7.13.3</ecNumber>
    </recommendedName>
</protein>
<dbReference type="CDD" id="cd06225">
    <property type="entry name" value="HAMP"/>
    <property type="match status" value="1"/>
</dbReference>
<dbReference type="STRING" id="1552.A7L45_11480"/>
<evidence type="ECO:0000256" key="10">
    <source>
        <dbReference type="ARBA" id="ARBA00022840"/>
    </source>
</evidence>
<dbReference type="InterPro" id="IPR003660">
    <property type="entry name" value="HAMP_dom"/>
</dbReference>
<dbReference type="GO" id="GO:0045121">
    <property type="term" value="C:membrane raft"/>
    <property type="evidence" value="ECO:0007669"/>
    <property type="project" value="UniProtKB-SubCell"/>
</dbReference>
<evidence type="ECO:0000256" key="4">
    <source>
        <dbReference type="ARBA" id="ARBA00012438"/>
    </source>
</evidence>
<dbReference type="CDD" id="cd00075">
    <property type="entry name" value="HATPase"/>
    <property type="match status" value="1"/>
</dbReference>
<dbReference type="SMART" id="SM00387">
    <property type="entry name" value="HATPase_c"/>
    <property type="match status" value="1"/>
</dbReference>
<dbReference type="PROSITE" id="PS50109">
    <property type="entry name" value="HIS_KIN"/>
    <property type="match status" value="1"/>
</dbReference>
<organism evidence="18 19">
    <name type="scientific">Clostridium estertheticum subsp. estertheticum</name>
    <dbReference type="NCBI Taxonomy" id="1552"/>
    <lineage>
        <taxon>Bacteria</taxon>
        <taxon>Bacillati</taxon>
        <taxon>Bacillota</taxon>
        <taxon>Clostridia</taxon>
        <taxon>Eubacteriales</taxon>
        <taxon>Clostridiaceae</taxon>
        <taxon>Clostridium</taxon>
    </lineage>
</organism>
<feature type="domain" description="HAMP" evidence="17">
    <location>
        <begin position="178"/>
        <end position="230"/>
    </location>
</feature>
<evidence type="ECO:0000259" key="15">
    <source>
        <dbReference type="PROSITE" id="PS50109"/>
    </source>
</evidence>
<dbReference type="GO" id="GO:0005886">
    <property type="term" value="C:plasma membrane"/>
    <property type="evidence" value="ECO:0007669"/>
    <property type="project" value="UniProtKB-SubCell"/>
</dbReference>
<evidence type="ECO:0000256" key="5">
    <source>
        <dbReference type="ARBA" id="ARBA00022475"/>
    </source>
</evidence>
<dbReference type="NCBIfam" id="NF046044">
    <property type="entry name" value="PnpS"/>
    <property type="match status" value="1"/>
</dbReference>
<comment type="subcellular location">
    <subcellularLocation>
        <location evidence="2">Cell membrane</location>
    </subcellularLocation>
    <subcellularLocation>
        <location evidence="3">Membrane raft</location>
        <topology evidence="3">Multi-pass membrane protein</topology>
    </subcellularLocation>
</comment>
<dbReference type="Pfam" id="PF00989">
    <property type="entry name" value="PAS"/>
    <property type="match status" value="1"/>
</dbReference>
<dbReference type="SUPFAM" id="SSF158472">
    <property type="entry name" value="HAMP domain-like"/>
    <property type="match status" value="1"/>
</dbReference>
<dbReference type="InterPro" id="IPR036890">
    <property type="entry name" value="HATPase_C_sf"/>
</dbReference>
<feature type="transmembrane region" description="Helical" evidence="14">
    <location>
        <begin position="6"/>
        <end position="30"/>
    </location>
</feature>
<evidence type="ECO:0000256" key="2">
    <source>
        <dbReference type="ARBA" id="ARBA00004236"/>
    </source>
</evidence>
<dbReference type="EC" id="2.7.13.3" evidence="4"/>
<dbReference type="Gene3D" id="3.30.565.10">
    <property type="entry name" value="Histidine kinase-like ATPase, C-terminal domain"/>
    <property type="match status" value="1"/>
</dbReference>
<dbReference type="InterPro" id="IPR004358">
    <property type="entry name" value="Sig_transdc_His_kin-like_C"/>
</dbReference>
<dbReference type="EMBL" id="CP015756">
    <property type="protein sequence ID" value="APC40649.1"/>
    <property type="molecule type" value="Genomic_DNA"/>
</dbReference>
<reference evidence="19" key="1">
    <citation type="journal article" date="2016" name="Front. Microbiol.">
        <title>Complete Genome Sequence of Clostridium estertheticum DSM 8809, a Microbe Identified in Spoiled Vacuum Packed Beef.</title>
        <authorList>
            <person name="Yu Z."/>
            <person name="Gunn L."/>
            <person name="Brennan E."/>
            <person name="Reid R."/>
            <person name="Wall P.G."/>
            <person name="Gaora O.P."/>
            <person name="Hurley D."/>
            <person name="Bolton D."/>
            <person name="Fanning S."/>
        </authorList>
    </citation>
    <scope>NUCLEOTIDE SEQUENCE [LARGE SCALE GENOMIC DNA]</scope>
    <source>
        <strain evidence="19">DSM 8809</strain>
    </source>
</reference>
<dbReference type="InterPro" id="IPR035965">
    <property type="entry name" value="PAS-like_dom_sf"/>
</dbReference>
<dbReference type="FunFam" id="1.10.287.130:FF:000001">
    <property type="entry name" value="Two-component sensor histidine kinase"/>
    <property type="match status" value="1"/>
</dbReference>
<dbReference type="InterPro" id="IPR031967">
    <property type="entry name" value="PhoR_single_Cache-like_dom"/>
</dbReference>
<dbReference type="NCBIfam" id="TIGR00229">
    <property type="entry name" value="sensory_box"/>
    <property type="match status" value="1"/>
</dbReference>
<name>A0A1J0GH09_9CLOT</name>
<evidence type="ECO:0000256" key="1">
    <source>
        <dbReference type="ARBA" id="ARBA00000085"/>
    </source>
</evidence>
<keyword evidence="6" id="KW-0597">Phosphoprotein</keyword>
<keyword evidence="10" id="KW-0067">ATP-binding</keyword>
<dbReference type="InterPro" id="IPR013767">
    <property type="entry name" value="PAS_fold"/>
</dbReference>
<dbReference type="PANTHER" id="PTHR45453">
    <property type="entry name" value="PHOSPHATE REGULON SENSOR PROTEIN PHOR"/>
    <property type="match status" value="1"/>
</dbReference>
<dbReference type="Gene3D" id="3.30.450.20">
    <property type="entry name" value="PAS domain"/>
    <property type="match status" value="1"/>
</dbReference>
<dbReference type="InterPro" id="IPR050351">
    <property type="entry name" value="BphY/WalK/GraS-like"/>
</dbReference>
<dbReference type="GO" id="GO:0016036">
    <property type="term" value="P:cellular response to phosphate starvation"/>
    <property type="evidence" value="ECO:0007669"/>
    <property type="project" value="TreeGrafter"/>
</dbReference>
<feature type="coiled-coil region" evidence="13">
    <location>
        <begin position="215"/>
        <end position="242"/>
    </location>
</feature>
<dbReference type="SUPFAM" id="SSF47384">
    <property type="entry name" value="Homodimeric domain of signal transducing histidine kinase"/>
    <property type="match status" value="1"/>
</dbReference>
<dbReference type="RefSeq" id="WP_071612939.1">
    <property type="nucleotide sequence ID" value="NZ_CP015756.1"/>
</dbReference>
<evidence type="ECO:0000313" key="18">
    <source>
        <dbReference type="EMBL" id="APC40649.1"/>
    </source>
</evidence>
<keyword evidence="5" id="KW-1003">Cell membrane</keyword>
<dbReference type="Pfam" id="PF16736">
    <property type="entry name" value="sCache_like"/>
    <property type="match status" value="1"/>
</dbReference>
<dbReference type="Gene3D" id="1.10.287.130">
    <property type="match status" value="1"/>
</dbReference>
<dbReference type="Pfam" id="PF00672">
    <property type="entry name" value="HAMP"/>
    <property type="match status" value="1"/>
</dbReference>
<dbReference type="PROSITE" id="PS50112">
    <property type="entry name" value="PAS"/>
    <property type="match status" value="1"/>
</dbReference>
<dbReference type="PROSITE" id="PS50885">
    <property type="entry name" value="HAMP"/>
    <property type="match status" value="1"/>
</dbReference>
<keyword evidence="8" id="KW-0547">Nucleotide-binding</keyword>
<dbReference type="GO" id="GO:0006355">
    <property type="term" value="P:regulation of DNA-templated transcription"/>
    <property type="evidence" value="ECO:0007669"/>
    <property type="project" value="InterPro"/>
</dbReference>
<keyword evidence="11" id="KW-0902">Two-component regulatory system</keyword>
<feature type="domain" description="Histidine kinase" evidence="15">
    <location>
        <begin position="353"/>
        <end position="567"/>
    </location>
</feature>
<dbReference type="Pfam" id="PF02518">
    <property type="entry name" value="HATPase_c"/>
    <property type="match status" value="1"/>
</dbReference>
<dbReference type="PRINTS" id="PR00344">
    <property type="entry name" value="BCTRLSENSOR"/>
</dbReference>
<evidence type="ECO:0000256" key="6">
    <source>
        <dbReference type="ARBA" id="ARBA00022553"/>
    </source>
</evidence>
<keyword evidence="13" id="KW-0175">Coiled coil</keyword>
<dbReference type="GO" id="GO:0005524">
    <property type="term" value="F:ATP binding"/>
    <property type="evidence" value="ECO:0007669"/>
    <property type="project" value="UniProtKB-KW"/>
</dbReference>
<feature type="domain" description="PAS" evidence="16">
    <location>
        <begin position="235"/>
        <end position="275"/>
    </location>
</feature>
<dbReference type="Pfam" id="PF00512">
    <property type="entry name" value="HisKA"/>
    <property type="match status" value="1"/>
</dbReference>
<keyword evidence="7" id="KW-0808">Transferase</keyword>
<dbReference type="PANTHER" id="PTHR45453:SF1">
    <property type="entry name" value="PHOSPHATE REGULON SENSOR PROTEIN PHOR"/>
    <property type="match status" value="1"/>
</dbReference>
<dbReference type="SMART" id="SM00304">
    <property type="entry name" value="HAMP"/>
    <property type="match status" value="1"/>
</dbReference>
<dbReference type="SUPFAM" id="SSF55785">
    <property type="entry name" value="PYP-like sensor domain (PAS domain)"/>
    <property type="match status" value="1"/>
</dbReference>
<dbReference type="Gene3D" id="6.10.340.10">
    <property type="match status" value="1"/>
</dbReference>
<dbReference type="FunFam" id="3.30.565.10:FF:000023">
    <property type="entry name" value="PAS domain-containing sensor histidine kinase"/>
    <property type="match status" value="1"/>
</dbReference>
<comment type="catalytic activity">
    <reaction evidence="1">
        <text>ATP + protein L-histidine = ADP + protein N-phospho-L-histidine.</text>
        <dbReference type="EC" id="2.7.13.3"/>
    </reaction>
</comment>
<gene>
    <name evidence="18" type="ORF">A7L45_11480</name>
</gene>
<dbReference type="SMART" id="SM00091">
    <property type="entry name" value="PAS"/>
    <property type="match status" value="1"/>
</dbReference>
<dbReference type="InterPro" id="IPR003661">
    <property type="entry name" value="HisK_dim/P_dom"/>
</dbReference>
<dbReference type="InterPro" id="IPR005467">
    <property type="entry name" value="His_kinase_dom"/>
</dbReference>
<dbReference type="KEGG" id="ceu:A7L45_11480"/>
<keyword evidence="19" id="KW-1185">Reference proteome</keyword>
<evidence type="ECO:0000256" key="9">
    <source>
        <dbReference type="ARBA" id="ARBA00022777"/>
    </source>
</evidence>
<evidence type="ECO:0000256" key="8">
    <source>
        <dbReference type="ARBA" id="ARBA00022741"/>
    </source>
</evidence>
<evidence type="ECO:0000256" key="11">
    <source>
        <dbReference type="ARBA" id="ARBA00023012"/>
    </source>
</evidence>
<evidence type="ECO:0000256" key="3">
    <source>
        <dbReference type="ARBA" id="ARBA00004314"/>
    </source>
</evidence>
<evidence type="ECO:0000256" key="14">
    <source>
        <dbReference type="SAM" id="Phobius"/>
    </source>
</evidence>
<dbReference type="CDD" id="cd00130">
    <property type="entry name" value="PAS"/>
    <property type="match status" value="1"/>
</dbReference>
<dbReference type="InterPro" id="IPR003594">
    <property type="entry name" value="HATPase_dom"/>
</dbReference>
<dbReference type="SUPFAM" id="SSF55874">
    <property type="entry name" value="ATPase domain of HSP90 chaperone/DNA topoisomerase II/histidine kinase"/>
    <property type="match status" value="1"/>
</dbReference>
<evidence type="ECO:0000256" key="13">
    <source>
        <dbReference type="SAM" id="Coils"/>
    </source>
</evidence>
<dbReference type="SMART" id="SM00388">
    <property type="entry name" value="HisKA"/>
    <property type="match status" value="1"/>
</dbReference>
<dbReference type="GO" id="GO:0000155">
    <property type="term" value="F:phosphorelay sensor kinase activity"/>
    <property type="evidence" value="ECO:0007669"/>
    <property type="project" value="InterPro"/>
</dbReference>
<dbReference type="GO" id="GO:0004721">
    <property type="term" value="F:phosphoprotein phosphatase activity"/>
    <property type="evidence" value="ECO:0007669"/>
    <property type="project" value="TreeGrafter"/>
</dbReference>
<evidence type="ECO:0000259" key="16">
    <source>
        <dbReference type="PROSITE" id="PS50112"/>
    </source>
</evidence>
<dbReference type="OrthoDB" id="9813151at2"/>
<keyword evidence="14" id="KW-0812">Transmembrane</keyword>
<keyword evidence="14" id="KW-1133">Transmembrane helix</keyword>